<feature type="transmembrane region" description="Helical" evidence="9">
    <location>
        <begin position="233"/>
        <end position="251"/>
    </location>
</feature>
<dbReference type="InterPro" id="IPR011701">
    <property type="entry name" value="MFS"/>
</dbReference>
<dbReference type="InterPro" id="IPR020846">
    <property type="entry name" value="MFS_dom"/>
</dbReference>
<dbReference type="Pfam" id="PF07690">
    <property type="entry name" value="MFS_1"/>
    <property type="match status" value="2"/>
</dbReference>
<keyword evidence="5 9" id="KW-0812">Transmembrane</keyword>
<comment type="subcellular location">
    <subcellularLocation>
        <location evidence="1">Cell membrane</location>
        <topology evidence="1">Multi-pass membrane protein</topology>
    </subcellularLocation>
</comment>
<dbReference type="InterPro" id="IPR005829">
    <property type="entry name" value="Sugar_transporter_CS"/>
</dbReference>
<feature type="transmembrane region" description="Helical" evidence="9">
    <location>
        <begin position="357"/>
        <end position="377"/>
    </location>
</feature>
<dbReference type="EMBL" id="CP043046">
    <property type="protein sequence ID" value="QEI06525.1"/>
    <property type="molecule type" value="Genomic_DNA"/>
</dbReference>
<dbReference type="GO" id="GO:0022857">
    <property type="term" value="F:transmembrane transporter activity"/>
    <property type="evidence" value="ECO:0007669"/>
    <property type="project" value="InterPro"/>
</dbReference>
<feature type="transmembrane region" description="Helical" evidence="9">
    <location>
        <begin position="297"/>
        <end position="316"/>
    </location>
</feature>
<protein>
    <submittedName>
        <fullName evidence="11">MFS transporter</fullName>
    </submittedName>
</protein>
<dbReference type="Gene3D" id="1.20.1250.20">
    <property type="entry name" value="MFS general substrate transporter like domains"/>
    <property type="match status" value="1"/>
</dbReference>
<feature type="domain" description="Major facilitator superfamily (MFS) profile" evidence="10">
    <location>
        <begin position="25"/>
        <end position="411"/>
    </location>
</feature>
<reference evidence="11 12" key="1">
    <citation type="submission" date="2019-08" db="EMBL/GenBank/DDBJ databases">
        <title>Amphibian skin-associated Pigmentiphaga: genome sequence and occurrence across geography and hosts.</title>
        <authorList>
            <person name="Bletz M.C."/>
            <person name="Bunk B."/>
            <person name="Sproeer C."/>
            <person name="Biwer P."/>
            <person name="Reiter S."/>
            <person name="Rabemananjara F.C.E."/>
            <person name="Schulz S."/>
            <person name="Overmann J."/>
            <person name="Vences M."/>
        </authorList>
    </citation>
    <scope>NUCLEOTIDE SEQUENCE [LARGE SCALE GENOMIC DNA]</scope>
    <source>
        <strain evidence="11 12">Mada1488</strain>
    </source>
</reference>
<organism evidence="11 12">
    <name type="scientific">Pigmentiphaga aceris</name>
    <dbReference type="NCBI Taxonomy" id="1940612"/>
    <lineage>
        <taxon>Bacteria</taxon>
        <taxon>Pseudomonadati</taxon>
        <taxon>Pseudomonadota</taxon>
        <taxon>Betaproteobacteria</taxon>
        <taxon>Burkholderiales</taxon>
        <taxon>Alcaligenaceae</taxon>
        <taxon>Pigmentiphaga</taxon>
    </lineage>
</organism>
<dbReference type="SUPFAM" id="SSF103473">
    <property type="entry name" value="MFS general substrate transporter"/>
    <property type="match status" value="1"/>
</dbReference>
<feature type="transmembrane region" description="Helical" evidence="9">
    <location>
        <begin position="184"/>
        <end position="203"/>
    </location>
</feature>
<evidence type="ECO:0000256" key="2">
    <source>
        <dbReference type="ARBA" id="ARBA00008335"/>
    </source>
</evidence>
<dbReference type="InterPro" id="IPR036259">
    <property type="entry name" value="MFS_trans_sf"/>
</dbReference>
<dbReference type="AlphaFoldDB" id="A0A5C0AWB5"/>
<keyword evidence="6 9" id="KW-1133">Transmembrane helix</keyword>
<proteinExistence type="inferred from homology"/>
<dbReference type="PANTHER" id="PTHR43271:SF1">
    <property type="entry name" value="INNER MEMBRANE TRANSPORT PROTEIN YNFM"/>
    <property type="match status" value="1"/>
</dbReference>
<evidence type="ECO:0000313" key="11">
    <source>
        <dbReference type="EMBL" id="QEI06525.1"/>
    </source>
</evidence>
<feature type="transmembrane region" description="Helical" evidence="9">
    <location>
        <begin position="95"/>
        <end position="114"/>
    </location>
</feature>
<keyword evidence="3" id="KW-0813">Transport</keyword>
<dbReference type="KEGG" id="pacr:FXN63_12305"/>
<keyword evidence="12" id="KW-1185">Reference proteome</keyword>
<evidence type="ECO:0000256" key="8">
    <source>
        <dbReference type="SAM" id="MobiDB-lite"/>
    </source>
</evidence>
<evidence type="ECO:0000256" key="7">
    <source>
        <dbReference type="ARBA" id="ARBA00023136"/>
    </source>
</evidence>
<feature type="transmembrane region" description="Helical" evidence="9">
    <location>
        <begin position="271"/>
        <end position="290"/>
    </location>
</feature>
<accession>A0A5C0AWB5</accession>
<keyword evidence="7 9" id="KW-0472">Membrane</keyword>
<dbReference type="PROSITE" id="PS00216">
    <property type="entry name" value="SUGAR_TRANSPORT_1"/>
    <property type="match status" value="1"/>
</dbReference>
<dbReference type="Proteomes" id="UP000325161">
    <property type="component" value="Chromosome"/>
</dbReference>
<sequence>MTTATLSSRSAQTSLPDGVSRGSPEYRRISFALFLAGFSTFSLLYCVQPLLPEFAAEFNIGPAASSLALSLTTGCLAIAIFCAGALSEGAGRRGLMFISMMLGALLNLIAAFSPSWSALLVARALEGLVLGGVPAVAMAYLAEEIDHRSLGFAMGLYVGGTAFGGMIGRVGMSLLTDLYSWRTAMAAIGVIDLLAALGFLWLLPPSRRFVKKRALGLGHHLAAWGGHLRHRGLPLLFLTAFLVMGVFVAIYNYATFRLTAAPYSLSQTQVGLIFSAYLAGMAASPAAGALADRFGRAPVLIAGILTAALGVGLTIATPLPAIISGIILLTIGFFMTHSVASGWVGRMGSAARGHASSLYLLAYYLGSSVLGSVSGWFWEHGGWAAIANFSLMLLALTLGVTMYLRHLVQTKTVA</sequence>
<name>A0A5C0AWB5_9BURK</name>
<feature type="region of interest" description="Disordered" evidence="8">
    <location>
        <begin position="1"/>
        <end position="22"/>
    </location>
</feature>
<dbReference type="RefSeq" id="WP_148815209.1">
    <property type="nucleotide sequence ID" value="NZ_CP043046.1"/>
</dbReference>
<evidence type="ECO:0000259" key="10">
    <source>
        <dbReference type="PROSITE" id="PS50850"/>
    </source>
</evidence>
<keyword evidence="4" id="KW-1003">Cell membrane</keyword>
<dbReference type="GO" id="GO:0005886">
    <property type="term" value="C:plasma membrane"/>
    <property type="evidence" value="ECO:0007669"/>
    <property type="project" value="UniProtKB-SubCell"/>
</dbReference>
<evidence type="ECO:0000256" key="1">
    <source>
        <dbReference type="ARBA" id="ARBA00004651"/>
    </source>
</evidence>
<feature type="transmembrane region" description="Helical" evidence="9">
    <location>
        <begin position="383"/>
        <end position="404"/>
    </location>
</feature>
<dbReference type="OrthoDB" id="63984at2"/>
<feature type="transmembrane region" description="Helical" evidence="9">
    <location>
        <begin position="63"/>
        <end position="83"/>
    </location>
</feature>
<evidence type="ECO:0000256" key="5">
    <source>
        <dbReference type="ARBA" id="ARBA00022692"/>
    </source>
</evidence>
<feature type="transmembrane region" description="Helical" evidence="9">
    <location>
        <begin position="154"/>
        <end position="172"/>
    </location>
</feature>
<feature type="transmembrane region" description="Helical" evidence="9">
    <location>
        <begin position="120"/>
        <end position="142"/>
    </location>
</feature>
<evidence type="ECO:0000256" key="3">
    <source>
        <dbReference type="ARBA" id="ARBA00022448"/>
    </source>
</evidence>
<feature type="transmembrane region" description="Helical" evidence="9">
    <location>
        <begin position="322"/>
        <end position="345"/>
    </location>
</feature>
<feature type="compositionally biased region" description="Polar residues" evidence="8">
    <location>
        <begin position="1"/>
        <end position="15"/>
    </location>
</feature>
<feature type="transmembrane region" description="Helical" evidence="9">
    <location>
        <begin position="31"/>
        <end position="51"/>
    </location>
</feature>
<evidence type="ECO:0000256" key="6">
    <source>
        <dbReference type="ARBA" id="ARBA00022989"/>
    </source>
</evidence>
<comment type="similarity">
    <text evidence="2">Belongs to the major facilitator superfamily.</text>
</comment>
<dbReference type="CDD" id="cd17324">
    <property type="entry name" value="MFS_NepI_like"/>
    <property type="match status" value="1"/>
</dbReference>
<evidence type="ECO:0000256" key="4">
    <source>
        <dbReference type="ARBA" id="ARBA00022475"/>
    </source>
</evidence>
<dbReference type="PANTHER" id="PTHR43271">
    <property type="entry name" value="BLL2771 PROTEIN"/>
    <property type="match status" value="1"/>
</dbReference>
<evidence type="ECO:0000256" key="9">
    <source>
        <dbReference type="SAM" id="Phobius"/>
    </source>
</evidence>
<evidence type="ECO:0000313" key="12">
    <source>
        <dbReference type="Proteomes" id="UP000325161"/>
    </source>
</evidence>
<dbReference type="PROSITE" id="PS50850">
    <property type="entry name" value="MFS"/>
    <property type="match status" value="1"/>
</dbReference>
<gene>
    <name evidence="11" type="ORF">FXN63_12305</name>
</gene>